<dbReference type="GO" id="GO:0006427">
    <property type="term" value="P:histidyl-tRNA aminoacylation"/>
    <property type="evidence" value="ECO:0007669"/>
    <property type="project" value="TreeGrafter"/>
</dbReference>
<dbReference type="EnsemblPlants" id="QL93p0053_0479:mrna">
    <property type="protein sequence ID" value="QL93p0053_0479:mrna"/>
    <property type="gene ID" value="QL93p0053_0479"/>
</dbReference>
<reference evidence="4" key="1">
    <citation type="submission" date="2021-01" db="UniProtKB">
        <authorList>
            <consortium name="EnsemblPlants"/>
        </authorList>
    </citation>
    <scope>IDENTIFICATION</scope>
</reference>
<dbReference type="InterPro" id="IPR045864">
    <property type="entry name" value="aa-tRNA-synth_II/BPL/LPL"/>
</dbReference>
<sequence>MITEWGWHKDDRGRALVLHIYVYVEIFGGAGEAVADLKQLFSLAEKFGYAEWIEFDASIVRGLAYYTGIVFEV</sequence>
<dbReference type="InterPro" id="IPR041715">
    <property type="entry name" value="HisRS-like_core"/>
</dbReference>
<dbReference type="GO" id="GO:0004821">
    <property type="term" value="F:histidine-tRNA ligase activity"/>
    <property type="evidence" value="ECO:0007669"/>
    <property type="project" value="UniProtKB-EC"/>
</dbReference>
<dbReference type="GO" id="GO:0005737">
    <property type="term" value="C:cytoplasm"/>
    <property type="evidence" value="ECO:0007669"/>
    <property type="project" value="InterPro"/>
</dbReference>
<dbReference type="Gene3D" id="3.30.930.10">
    <property type="entry name" value="Bira Bifunctional Protein, Domain 2"/>
    <property type="match status" value="1"/>
</dbReference>
<evidence type="ECO:0000259" key="3">
    <source>
        <dbReference type="Pfam" id="PF13393"/>
    </source>
</evidence>
<name>A0A7N2RF68_QUELO</name>
<dbReference type="InParanoid" id="A0A7N2RF68"/>
<dbReference type="PANTHER" id="PTHR43707:SF1">
    <property type="entry name" value="HISTIDINE--TRNA LIGASE, MITOCHONDRIAL-RELATED"/>
    <property type="match status" value="1"/>
</dbReference>
<dbReference type="SUPFAM" id="SSF55681">
    <property type="entry name" value="Class II aaRS and biotin synthetases"/>
    <property type="match status" value="1"/>
</dbReference>
<accession>A0A7N2RF68</accession>
<dbReference type="Gramene" id="QL93p0053_0479:mrna">
    <property type="protein sequence ID" value="QL93p0053_0479:mrna"/>
    <property type="gene ID" value="QL93p0053_0479"/>
</dbReference>
<evidence type="ECO:0000256" key="2">
    <source>
        <dbReference type="ARBA" id="ARBA00047639"/>
    </source>
</evidence>
<evidence type="ECO:0000313" key="4">
    <source>
        <dbReference type="EnsemblPlants" id="QL93p0053_0479:mrna"/>
    </source>
</evidence>
<keyword evidence="5" id="KW-1185">Reference proteome</keyword>
<feature type="domain" description="Class II Histidinyl-tRNA synthetase (HisRS)-like catalytic core" evidence="3">
    <location>
        <begin position="30"/>
        <end position="73"/>
    </location>
</feature>
<evidence type="ECO:0000256" key="1">
    <source>
        <dbReference type="ARBA" id="ARBA00012815"/>
    </source>
</evidence>
<dbReference type="EC" id="6.1.1.21" evidence="1"/>
<proteinExistence type="predicted"/>
<dbReference type="InterPro" id="IPR004516">
    <property type="entry name" value="HisRS/HisZ"/>
</dbReference>
<organism evidence="4 5">
    <name type="scientific">Quercus lobata</name>
    <name type="common">Valley oak</name>
    <dbReference type="NCBI Taxonomy" id="97700"/>
    <lineage>
        <taxon>Eukaryota</taxon>
        <taxon>Viridiplantae</taxon>
        <taxon>Streptophyta</taxon>
        <taxon>Embryophyta</taxon>
        <taxon>Tracheophyta</taxon>
        <taxon>Spermatophyta</taxon>
        <taxon>Magnoliopsida</taxon>
        <taxon>eudicotyledons</taxon>
        <taxon>Gunneridae</taxon>
        <taxon>Pentapetalae</taxon>
        <taxon>rosids</taxon>
        <taxon>fabids</taxon>
        <taxon>Fagales</taxon>
        <taxon>Fagaceae</taxon>
        <taxon>Quercus</taxon>
    </lineage>
</organism>
<dbReference type="AlphaFoldDB" id="A0A7N2RF68"/>
<evidence type="ECO:0000313" key="5">
    <source>
        <dbReference type="Proteomes" id="UP000594261"/>
    </source>
</evidence>
<dbReference type="PANTHER" id="PTHR43707">
    <property type="entry name" value="HISTIDYL-TRNA SYNTHETASE"/>
    <property type="match status" value="1"/>
</dbReference>
<comment type="catalytic activity">
    <reaction evidence="2">
        <text>tRNA(His) + L-histidine + ATP = L-histidyl-tRNA(His) + AMP + diphosphate + H(+)</text>
        <dbReference type="Rhea" id="RHEA:17313"/>
        <dbReference type="Rhea" id="RHEA-COMP:9665"/>
        <dbReference type="Rhea" id="RHEA-COMP:9689"/>
        <dbReference type="ChEBI" id="CHEBI:15378"/>
        <dbReference type="ChEBI" id="CHEBI:30616"/>
        <dbReference type="ChEBI" id="CHEBI:33019"/>
        <dbReference type="ChEBI" id="CHEBI:57595"/>
        <dbReference type="ChEBI" id="CHEBI:78442"/>
        <dbReference type="ChEBI" id="CHEBI:78527"/>
        <dbReference type="ChEBI" id="CHEBI:456215"/>
        <dbReference type="EC" id="6.1.1.21"/>
    </reaction>
</comment>
<dbReference type="Pfam" id="PF13393">
    <property type="entry name" value="tRNA-synt_His"/>
    <property type="match status" value="1"/>
</dbReference>
<dbReference type="Proteomes" id="UP000594261">
    <property type="component" value="Unassembled WGS sequence"/>
</dbReference>
<protein>
    <recommendedName>
        <fullName evidence="1">histidine--tRNA ligase</fullName>
        <ecNumber evidence="1">6.1.1.21</ecNumber>
    </recommendedName>
</protein>